<dbReference type="SUPFAM" id="SSF55347">
    <property type="entry name" value="Glyceraldehyde-3-phosphate dehydrogenase-like, C-terminal domain"/>
    <property type="match status" value="1"/>
</dbReference>
<dbReference type="PANTHER" id="PTHR43249">
    <property type="entry name" value="UDP-N-ACETYL-2-AMINO-2-DEOXY-D-GLUCURONATE OXIDASE"/>
    <property type="match status" value="1"/>
</dbReference>
<dbReference type="GO" id="GO:0000166">
    <property type="term" value="F:nucleotide binding"/>
    <property type="evidence" value="ECO:0007669"/>
    <property type="project" value="InterPro"/>
</dbReference>
<dbReference type="Pfam" id="PF22725">
    <property type="entry name" value="GFO_IDH_MocA_C3"/>
    <property type="match status" value="1"/>
</dbReference>
<name>A0A1H9MWL0_9BACI</name>
<dbReference type="OrthoDB" id="9815825at2"/>
<dbReference type="Pfam" id="PF01408">
    <property type="entry name" value="GFO_IDH_MocA"/>
    <property type="match status" value="1"/>
</dbReference>
<dbReference type="Gene3D" id="3.30.360.10">
    <property type="entry name" value="Dihydrodipicolinate Reductase, domain 2"/>
    <property type="match status" value="1"/>
</dbReference>
<sequence length="327" mass="36613">MKVKVGLIGTGWFTKHHLHILSQLEEVEVVGFVGSSKEKAEKLAADNPGTKGFGSLEEMIANDRPDAVYICVPPMSHGHYEKLLIEENIPFLIEKPLGTDLAVVREINELVERKNHLTSVGYHFRYSDVVEKWKRYNEKVKTGMVTAGWMGSMPSVYWWRDQSLSGGQFNEQTTHLVDLIRFIYGEVNSVYAQEARNVKAKTDASITVADVGSFTVTMENGIIVQIANTSILPDGTGDVGIKAFTDKGILTWQMQSFEVAGAEKKEWFKAKNNPYLEESKAFIHAVRSDDRKGIMSPYQDAYQSFKVAMAAQKSIREGKVIGLNDLE</sequence>
<dbReference type="EMBL" id="FOGL01000002">
    <property type="protein sequence ID" value="SER27907.1"/>
    <property type="molecule type" value="Genomic_DNA"/>
</dbReference>
<evidence type="ECO:0000259" key="1">
    <source>
        <dbReference type="Pfam" id="PF01408"/>
    </source>
</evidence>
<dbReference type="RefSeq" id="WP_089739278.1">
    <property type="nucleotide sequence ID" value="NZ_FOGL01000002.1"/>
</dbReference>
<keyword evidence="4" id="KW-1185">Reference proteome</keyword>
<dbReference type="STRING" id="531814.SAMN04487944_102195"/>
<dbReference type="InterPro" id="IPR000683">
    <property type="entry name" value="Gfo/Idh/MocA-like_OxRdtase_N"/>
</dbReference>
<organism evidence="3 4">
    <name type="scientific">Gracilibacillus ureilyticus</name>
    <dbReference type="NCBI Taxonomy" id="531814"/>
    <lineage>
        <taxon>Bacteria</taxon>
        <taxon>Bacillati</taxon>
        <taxon>Bacillota</taxon>
        <taxon>Bacilli</taxon>
        <taxon>Bacillales</taxon>
        <taxon>Bacillaceae</taxon>
        <taxon>Gracilibacillus</taxon>
    </lineage>
</organism>
<gene>
    <name evidence="3" type="ORF">SAMN04487944_102195</name>
</gene>
<feature type="domain" description="Gfo/Idh/MocA-like oxidoreductase N-terminal" evidence="1">
    <location>
        <begin position="3"/>
        <end position="122"/>
    </location>
</feature>
<dbReference type="Gene3D" id="3.40.50.720">
    <property type="entry name" value="NAD(P)-binding Rossmann-like Domain"/>
    <property type="match status" value="1"/>
</dbReference>
<evidence type="ECO:0000313" key="3">
    <source>
        <dbReference type="EMBL" id="SER27907.1"/>
    </source>
</evidence>
<evidence type="ECO:0000259" key="2">
    <source>
        <dbReference type="Pfam" id="PF22725"/>
    </source>
</evidence>
<dbReference type="Proteomes" id="UP000199687">
    <property type="component" value="Unassembled WGS sequence"/>
</dbReference>
<protein>
    <submittedName>
        <fullName evidence="3">Predicted dehydrogenase</fullName>
    </submittedName>
</protein>
<dbReference type="InterPro" id="IPR052515">
    <property type="entry name" value="Gfo/Idh/MocA_Oxidoreductase"/>
</dbReference>
<dbReference type="InterPro" id="IPR055170">
    <property type="entry name" value="GFO_IDH_MocA-like_dom"/>
</dbReference>
<reference evidence="3 4" key="1">
    <citation type="submission" date="2016-10" db="EMBL/GenBank/DDBJ databases">
        <authorList>
            <person name="de Groot N.N."/>
        </authorList>
    </citation>
    <scope>NUCLEOTIDE SEQUENCE [LARGE SCALE GENOMIC DNA]</scope>
    <source>
        <strain evidence="3 4">CGMCC 1.7727</strain>
    </source>
</reference>
<dbReference type="PANTHER" id="PTHR43249:SF1">
    <property type="entry name" value="D-GLUCOSIDE 3-DEHYDROGENASE"/>
    <property type="match status" value="1"/>
</dbReference>
<evidence type="ECO:0000313" key="4">
    <source>
        <dbReference type="Proteomes" id="UP000199687"/>
    </source>
</evidence>
<dbReference type="SUPFAM" id="SSF51735">
    <property type="entry name" value="NAD(P)-binding Rossmann-fold domains"/>
    <property type="match status" value="1"/>
</dbReference>
<feature type="domain" description="GFO/IDH/MocA-like oxidoreductase" evidence="2">
    <location>
        <begin position="152"/>
        <end position="250"/>
    </location>
</feature>
<dbReference type="AlphaFoldDB" id="A0A1H9MWL0"/>
<proteinExistence type="predicted"/>
<accession>A0A1H9MWL0</accession>
<dbReference type="InterPro" id="IPR036291">
    <property type="entry name" value="NAD(P)-bd_dom_sf"/>
</dbReference>